<dbReference type="PANTHER" id="PTHR31563">
    <property type="entry name" value="ION CHANNEL POLLUX-RELATED"/>
    <property type="match status" value="1"/>
</dbReference>
<dbReference type="SUPFAM" id="SSF81324">
    <property type="entry name" value="Voltage-gated potassium channels"/>
    <property type="match status" value="1"/>
</dbReference>
<dbReference type="PANTHER" id="PTHR31563:SF13">
    <property type="entry name" value="ION CHANNEL POLLUX-LIKE 1-RELATED"/>
    <property type="match status" value="1"/>
</dbReference>
<gene>
    <name evidence="2" type="ORF">KSP40_PGU017003</name>
</gene>
<protein>
    <submittedName>
        <fullName evidence="2">Ion channel POLLUX-like 2</fullName>
    </submittedName>
</protein>
<keyword evidence="3" id="KW-1185">Reference proteome</keyword>
<sequence>MKGFWALEWNDNSEEAEEGGSGNGLAVEELEGLEVVTLESHQGGGDVFSGVAPEKEIDSSQQRTRVERILGLVLAIWGILFYSRLLSTMTEQFRYNMQKIREGAQLQVMETDHIIICGVNSHLMFILRQLNKFHESAIRLGTAKTRKQRILLLSDLPRKQIEKFGDNISKDFNHIDVVTKRPKGQSEPNAYTWE</sequence>
<proteinExistence type="predicted"/>
<evidence type="ECO:0000256" key="1">
    <source>
        <dbReference type="SAM" id="Phobius"/>
    </source>
</evidence>
<keyword evidence="1" id="KW-0812">Transmembrane</keyword>
<keyword evidence="1" id="KW-1133">Transmembrane helix</keyword>
<name>A0ABR2LMJ4_9ASPA</name>
<organism evidence="2 3">
    <name type="scientific">Platanthera guangdongensis</name>
    <dbReference type="NCBI Taxonomy" id="2320717"/>
    <lineage>
        <taxon>Eukaryota</taxon>
        <taxon>Viridiplantae</taxon>
        <taxon>Streptophyta</taxon>
        <taxon>Embryophyta</taxon>
        <taxon>Tracheophyta</taxon>
        <taxon>Spermatophyta</taxon>
        <taxon>Magnoliopsida</taxon>
        <taxon>Liliopsida</taxon>
        <taxon>Asparagales</taxon>
        <taxon>Orchidaceae</taxon>
        <taxon>Orchidoideae</taxon>
        <taxon>Orchideae</taxon>
        <taxon>Orchidinae</taxon>
        <taxon>Platanthera</taxon>
    </lineage>
</organism>
<accession>A0ABR2LMJ4</accession>
<keyword evidence="1" id="KW-0472">Membrane</keyword>
<dbReference type="InterPro" id="IPR044849">
    <property type="entry name" value="CASTOR/POLLUX/SYM8-like"/>
</dbReference>
<dbReference type="Proteomes" id="UP001412067">
    <property type="component" value="Unassembled WGS sequence"/>
</dbReference>
<comment type="caution">
    <text evidence="2">The sequence shown here is derived from an EMBL/GenBank/DDBJ whole genome shotgun (WGS) entry which is preliminary data.</text>
</comment>
<reference evidence="2 3" key="1">
    <citation type="journal article" date="2022" name="Nat. Plants">
        <title>Genomes of leafy and leafless Platanthera orchids illuminate the evolution of mycoheterotrophy.</title>
        <authorList>
            <person name="Li M.H."/>
            <person name="Liu K.W."/>
            <person name="Li Z."/>
            <person name="Lu H.C."/>
            <person name="Ye Q.L."/>
            <person name="Zhang D."/>
            <person name="Wang J.Y."/>
            <person name="Li Y.F."/>
            <person name="Zhong Z.M."/>
            <person name="Liu X."/>
            <person name="Yu X."/>
            <person name="Liu D.K."/>
            <person name="Tu X.D."/>
            <person name="Liu B."/>
            <person name="Hao Y."/>
            <person name="Liao X.Y."/>
            <person name="Jiang Y.T."/>
            <person name="Sun W.H."/>
            <person name="Chen J."/>
            <person name="Chen Y.Q."/>
            <person name="Ai Y."/>
            <person name="Zhai J.W."/>
            <person name="Wu S.S."/>
            <person name="Zhou Z."/>
            <person name="Hsiao Y.Y."/>
            <person name="Wu W.L."/>
            <person name="Chen Y.Y."/>
            <person name="Lin Y.F."/>
            <person name="Hsu J.L."/>
            <person name="Li C.Y."/>
            <person name="Wang Z.W."/>
            <person name="Zhao X."/>
            <person name="Zhong W.Y."/>
            <person name="Ma X.K."/>
            <person name="Ma L."/>
            <person name="Huang J."/>
            <person name="Chen G.Z."/>
            <person name="Huang M.Z."/>
            <person name="Huang L."/>
            <person name="Peng D.H."/>
            <person name="Luo Y.B."/>
            <person name="Zou S.Q."/>
            <person name="Chen S.P."/>
            <person name="Lan S."/>
            <person name="Tsai W.C."/>
            <person name="Van de Peer Y."/>
            <person name="Liu Z.J."/>
        </authorList>
    </citation>
    <scope>NUCLEOTIDE SEQUENCE [LARGE SCALE GENOMIC DNA]</scope>
    <source>
        <strain evidence="2">Lor288</strain>
    </source>
</reference>
<feature type="transmembrane region" description="Helical" evidence="1">
    <location>
        <begin position="69"/>
        <end position="87"/>
    </location>
</feature>
<dbReference type="EMBL" id="JBBWWR010000018">
    <property type="protein sequence ID" value="KAK8944057.1"/>
    <property type="molecule type" value="Genomic_DNA"/>
</dbReference>
<evidence type="ECO:0000313" key="2">
    <source>
        <dbReference type="EMBL" id="KAK8944057.1"/>
    </source>
</evidence>
<evidence type="ECO:0000313" key="3">
    <source>
        <dbReference type="Proteomes" id="UP001412067"/>
    </source>
</evidence>